<evidence type="ECO:0000313" key="3">
    <source>
        <dbReference type="Proteomes" id="UP000763088"/>
    </source>
</evidence>
<evidence type="ECO:0000313" key="2">
    <source>
        <dbReference type="EMBL" id="MBE6264906.1"/>
    </source>
</evidence>
<reference evidence="2" key="1">
    <citation type="submission" date="2019-04" db="EMBL/GenBank/DDBJ databases">
        <title>Evolution of Biomass-Degrading Anaerobic Consortia Revealed by Metagenomics.</title>
        <authorList>
            <person name="Peng X."/>
        </authorList>
    </citation>
    <scope>NUCLEOTIDE SEQUENCE</scope>
    <source>
        <strain evidence="2">SIG141</strain>
    </source>
</reference>
<proteinExistence type="predicted"/>
<comment type="caution">
    <text evidence="2">The sequence shown here is derived from an EMBL/GenBank/DDBJ whole genome shotgun (WGS) entry which is preliminary data.</text>
</comment>
<evidence type="ECO:0008006" key="4">
    <source>
        <dbReference type="Google" id="ProtNLM"/>
    </source>
</evidence>
<dbReference type="EMBL" id="SUYD01000001">
    <property type="protein sequence ID" value="MBE6264906.1"/>
    <property type="molecule type" value="Genomic_DNA"/>
</dbReference>
<protein>
    <recommendedName>
        <fullName evidence="4">Curli production assembly/transport component CsgG</fullName>
    </recommendedName>
</protein>
<sequence>MRKLFVMAALLLSVVGAMAQDDKPSVLVEKFTNKSTGNNSVCNAVQQAIVSGLVSTGRLTVVDAGTMADLPTVKNDRLLFLNDNGIQWMVEGSLNSVSSAHKSSTISGKTTYYYEGDVNYTLTLINTETGVTSISETYIESATGDSSDEAIMRAANDAKGRMNRFVQENFKVEATIKALDEVDNKKGAKSCYISIGSDKGIENGQIFEVFSQIEIAGEKVDKKIGEVKVQEVMSGTMSRCTVKNGGPAIKSAFENQQKITVRSRPKKESVLGGLGGLLKI</sequence>
<name>A0A928GGB6_XYLRU</name>
<evidence type="ECO:0000256" key="1">
    <source>
        <dbReference type="SAM" id="SignalP"/>
    </source>
</evidence>
<dbReference type="Proteomes" id="UP000763088">
    <property type="component" value="Unassembled WGS sequence"/>
</dbReference>
<accession>A0A928GGB6</accession>
<gene>
    <name evidence="2" type="ORF">E7102_00325</name>
</gene>
<feature type="signal peptide" evidence="1">
    <location>
        <begin position="1"/>
        <end position="19"/>
    </location>
</feature>
<organism evidence="2 3">
    <name type="scientific">Xylanibacter ruminicola</name>
    <name type="common">Prevotella ruminicola</name>
    <dbReference type="NCBI Taxonomy" id="839"/>
    <lineage>
        <taxon>Bacteria</taxon>
        <taxon>Pseudomonadati</taxon>
        <taxon>Bacteroidota</taxon>
        <taxon>Bacteroidia</taxon>
        <taxon>Bacteroidales</taxon>
        <taxon>Prevotellaceae</taxon>
        <taxon>Xylanibacter</taxon>
    </lineage>
</organism>
<feature type="chain" id="PRO_5037841332" description="Curli production assembly/transport component CsgG" evidence="1">
    <location>
        <begin position="20"/>
        <end position="280"/>
    </location>
</feature>
<keyword evidence="1" id="KW-0732">Signal</keyword>
<dbReference type="AlphaFoldDB" id="A0A928GGB6"/>